<dbReference type="PANTHER" id="PTHR42659">
    <property type="entry name" value="XANTHINE DEHYDROGENASE SUBUNIT C-RELATED"/>
    <property type="match status" value="1"/>
</dbReference>
<dbReference type="Pfam" id="PF03450">
    <property type="entry name" value="CO_deh_flav_C"/>
    <property type="match status" value="1"/>
</dbReference>
<dbReference type="AlphaFoldDB" id="A0A2S5JM02"/>
<reference evidence="4 5" key="1">
    <citation type="submission" date="2018-01" db="EMBL/GenBank/DDBJ databases">
        <title>Genomic Encyclopedia of Archaeal and Bacterial Type Strains, Phase II (KMG-II): from individual species to whole genera.</title>
        <authorList>
            <person name="Goeker M."/>
        </authorList>
    </citation>
    <scope>NUCLEOTIDE SEQUENCE [LARGE SCALE GENOMIC DNA]</scope>
    <source>
        <strain evidence="4 5">DSM 12048</strain>
    </source>
</reference>
<dbReference type="PANTHER" id="PTHR42659:SF9">
    <property type="entry name" value="XANTHINE DEHYDROGENASE FAD-BINDING SUBUNIT XDHB-RELATED"/>
    <property type="match status" value="1"/>
</dbReference>
<evidence type="ECO:0000259" key="3">
    <source>
        <dbReference type="PROSITE" id="PS51387"/>
    </source>
</evidence>
<dbReference type="InterPro" id="IPR036683">
    <property type="entry name" value="CO_DH_flav_C_dom_sf"/>
</dbReference>
<accession>A0A2S5JM02</accession>
<feature type="domain" description="FAD-binding PCMH-type" evidence="3">
    <location>
        <begin position="1"/>
        <end position="172"/>
    </location>
</feature>
<dbReference type="InterPro" id="IPR016167">
    <property type="entry name" value="FAD-bd_PCMH_sub1"/>
</dbReference>
<evidence type="ECO:0000313" key="4">
    <source>
        <dbReference type="EMBL" id="PPB82275.1"/>
    </source>
</evidence>
<keyword evidence="1" id="KW-0285">Flavoprotein</keyword>
<dbReference type="Proteomes" id="UP000239736">
    <property type="component" value="Unassembled WGS sequence"/>
</dbReference>
<dbReference type="InterPro" id="IPR036318">
    <property type="entry name" value="FAD-bd_PCMH-like_sf"/>
</dbReference>
<proteinExistence type="predicted"/>
<evidence type="ECO:0000256" key="1">
    <source>
        <dbReference type="ARBA" id="ARBA00022630"/>
    </source>
</evidence>
<dbReference type="GO" id="GO:0071949">
    <property type="term" value="F:FAD binding"/>
    <property type="evidence" value="ECO:0007669"/>
    <property type="project" value="InterPro"/>
</dbReference>
<dbReference type="Pfam" id="PF00941">
    <property type="entry name" value="FAD_binding_5"/>
    <property type="match status" value="1"/>
</dbReference>
<dbReference type="Gene3D" id="3.30.43.10">
    <property type="entry name" value="Uridine Diphospho-n-acetylenolpyruvylglucosamine Reductase, domain 2"/>
    <property type="match status" value="1"/>
</dbReference>
<keyword evidence="5" id="KW-1185">Reference proteome</keyword>
<dbReference type="SUPFAM" id="SSF55447">
    <property type="entry name" value="CO dehydrogenase flavoprotein C-terminal domain-like"/>
    <property type="match status" value="1"/>
</dbReference>
<dbReference type="OrthoDB" id="9814706at2"/>
<evidence type="ECO:0000313" key="5">
    <source>
        <dbReference type="Proteomes" id="UP000239736"/>
    </source>
</evidence>
<protein>
    <submittedName>
        <fullName evidence="4">Carbon-monoxide dehydrogenase medium subunit</fullName>
    </submittedName>
</protein>
<dbReference type="InterPro" id="IPR002346">
    <property type="entry name" value="Mopterin_DH_FAD-bd"/>
</dbReference>
<comment type="caution">
    <text evidence="4">The sequence shown here is derived from an EMBL/GenBank/DDBJ whole genome shotgun (WGS) entry which is preliminary data.</text>
</comment>
<dbReference type="InterPro" id="IPR051312">
    <property type="entry name" value="Diverse_Substr_Oxidored"/>
</dbReference>
<dbReference type="Gene3D" id="3.30.465.10">
    <property type="match status" value="1"/>
</dbReference>
<dbReference type="SMART" id="SM01092">
    <property type="entry name" value="CO_deh_flav_C"/>
    <property type="match status" value="1"/>
</dbReference>
<dbReference type="SUPFAM" id="SSF56176">
    <property type="entry name" value="FAD-binding/transporter-associated domain-like"/>
    <property type="match status" value="1"/>
</dbReference>
<dbReference type="GO" id="GO:0016491">
    <property type="term" value="F:oxidoreductase activity"/>
    <property type="evidence" value="ECO:0007669"/>
    <property type="project" value="InterPro"/>
</dbReference>
<keyword evidence="2" id="KW-0274">FAD</keyword>
<dbReference type="InterPro" id="IPR016169">
    <property type="entry name" value="FAD-bd_PCMH_sub2"/>
</dbReference>
<name>A0A2S5JM02_9RHOB</name>
<sequence>MRYLAPRTADDAVAALLAEKGPTRILAGGTDVLVQMRSGAVEPDLIVDIKRIPGLDRITREDGGWRIGAAVPNAALGEDRDLRASWAGVVEAANLIGSTQVQGRATMVGNLCNGSPAADSVPALVAAEAVARIHGPDGTRDCPVAEIPAGPGKTTLKKGEIVTSLFLPARPRRSGDAYLRFIPRTEMDIAVASAAVSVELDAHGRIVRARVALGAVAPTVLVAEEAAAILTGTQGEDDVLERMAEACRAICRPIDDKRGTVEFRRSVAGTLAKRAARIALQRAGGQS</sequence>
<dbReference type="EMBL" id="PRDS01000001">
    <property type="protein sequence ID" value="PPB82275.1"/>
    <property type="molecule type" value="Genomic_DNA"/>
</dbReference>
<dbReference type="InterPro" id="IPR005107">
    <property type="entry name" value="CO_DH_flav_C"/>
</dbReference>
<dbReference type="PROSITE" id="PS51387">
    <property type="entry name" value="FAD_PCMH"/>
    <property type="match status" value="1"/>
</dbReference>
<organism evidence="4 5">
    <name type="scientific">Albidovulum inexpectatum</name>
    <dbReference type="NCBI Taxonomy" id="196587"/>
    <lineage>
        <taxon>Bacteria</taxon>
        <taxon>Pseudomonadati</taxon>
        <taxon>Pseudomonadota</taxon>
        <taxon>Alphaproteobacteria</taxon>
        <taxon>Rhodobacterales</taxon>
        <taxon>Paracoccaceae</taxon>
        <taxon>Albidovulum</taxon>
    </lineage>
</organism>
<gene>
    <name evidence="4" type="ORF">LV82_00202</name>
</gene>
<evidence type="ECO:0000256" key="2">
    <source>
        <dbReference type="ARBA" id="ARBA00022827"/>
    </source>
</evidence>
<dbReference type="Gene3D" id="3.30.390.50">
    <property type="entry name" value="CO dehydrogenase flavoprotein, C-terminal domain"/>
    <property type="match status" value="1"/>
</dbReference>
<dbReference type="InterPro" id="IPR016166">
    <property type="entry name" value="FAD-bd_PCMH"/>
</dbReference>
<dbReference type="RefSeq" id="WP_104068845.1">
    <property type="nucleotide sequence ID" value="NZ_PRDS01000001.1"/>
</dbReference>